<organism evidence="4 5">
    <name type="scientific">Clostridium butyricum</name>
    <dbReference type="NCBI Taxonomy" id="1492"/>
    <lineage>
        <taxon>Bacteria</taxon>
        <taxon>Bacillati</taxon>
        <taxon>Bacillota</taxon>
        <taxon>Clostridia</taxon>
        <taxon>Eubacteriales</taxon>
        <taxon>Clostridiaceae</taxon>
        <taxon>Clostridium</taxon>
    </lineage>
</organism>
<dbReference type="AlphaFoldDB" id="A0A0A6PXZ4"/>
<protein>
    <submittedName>
        <fullName evidence="3">Extracellular solute-binding protein</fullName>
    </submittedName>
    <submittedName>
        <fullName evidence="4">Sugar ABC transporter substrate-binding protein</fullName>
    </submittedName>
</protein>
<keyword evidence="1" id="KW-1133">Transmembrane helix</keyword>
<dbReference type="Gene3D" id="3.40.190.10">
    <property type="entry name" value="Periplasmic binding protein-like II"/>
    <property type="match status" value="1"/>
</dbReference>
<dbReference type="InterPro" id="IPR006059">
    <property type="entry name" value="SBP"/>
</dbReference>
<gene>
    <name evidence="4" type="ORF">AWN73_11315</name>
    <name evidence="2" type="ORF">CBU02nite_11600</name>
    <name evidence="3" type="ORF">GND98_017680</name>
</gene>
<proteinExistence type="predicted"/>
<dbReference type="PANTHER" id="PTHR43649:SF12">
    <property type="entry name" value="DIACETYLCHITOBIOSE BINDING PROTEIN DASA"/>
    <property type="match status" value="1"/>
</dbReference>
<dbReference type="Pfam" id="PF13416">
    <property type="entry name" value="SBP_bac_8"/>
    <property type="match status" value="1"/>
</dbReference>
<dbReference type="Proteomes" id="UP000321089">
    <property type="component" value="Unassembled WGS sequence"/>
</dbReference>
<dbReference type="SUPFAM" id="SSF53850">
    <property type="entry name" value="Periplasmic binding protein-like II"/>
    <property type="match status" value="1"/>
</dbReference>
<evidence type="ECO:0000313" key="7">
    <source>
        <dbReference type="Proteomes" id="UP000474042"/>
    </source>
</evidence>
<evidence type="ECO:0000313" key="4">
    <source>
        <dbReference type="EMBL" id="PPV15506.1"/>
    </source>
</evidence>
<evidence type="ECO:0000313" key="2">
    <source>
        <dbReference type="EMBL" id="GEQ20654.1"/>
    </source>
</evidence>
<dbReference type="Proteomes" id="UP000474042">
    <property type="component" value="Unassembled WGS sequence"/>
</dbReference>
<dbReference type="Proteomes" id="UP000238081">
    <property type="component" value="Unassembled WGS sequence"/>
</dbReference>
<dbReference type="PANTHER" id="PTHR43649">
    <property type="entry name" value="ARABINOSE-BINDING PROTEIN-RELATED"/>
    <property type="match status" value="1"/>
</dbReference>
<evidence type="ECO:0000313" key="6">
    <source>
        <dbReference type="Proteomes" id="UP000321089"/>
    </source>
</evidence>
<feature type="transmembrane region" description="Helical" evidence="1">
    <location>
        <begin position="9"/>
        <end position="28"/>
    </location>
</feature>
<evidence type="ECO:0000256" key="1">
    <source>
        <dbReference type="SAM" id="Phobius"/>
    </source>
</evidence>
<evidence type="ECO:0000313" key="3">
    <source>
        <dbReference type="EMBL" id="NAS19633.1"/>
    </source>
</evidence>
<sequence length="438" mass="50354">MKNDKIKGFIFIGIIALVIITGITYNIYKEKETVITFGMFAGSSWDVPYSNSYEIIDNAIEKFEQEHKGVKVKYVNGIMKDDYSEYLSGELLKGTGPDIFMILPEDFNTLSNVGAMKDLKKFIKKDKNFDSSRFYKTSFQFGQYQDKQFALPYESVPTMMFVNKTLLEKEGIEIPNSSWTFDDFYDICKKVTRDSDGNGVIDQFGVYDYKWKDAVYSNGAVLFNDEGTKSYFGDKKVEESIGFVKKLNMLNNGYNVTSTDFDNGKVAFHPLLFSEYTTYKTYPWKIKKYSGFDWDCIKMPAGEDGQNISEITTLLIGINSRTKKDNLSWEFLKLLTYDENIQKEIFNYSQGVSVLKNVTNSKEVLEKLGENTPNGSYINMNLLNEVMETGCVTPRFRKYQSVMDMADNMISQDIKSSDDNLSYQLSKLNREINNLLKN</sequence>
<dbReference type="EMBL" id="BKBC01000011">
    <property type="protein sequence ID" value="GEQ20654.1"/>
    <property type="molecule type" value="Genomic_DNA"/>
</dbReference>
<reference evidence="3 7" key="3">
    <citation type="submission" date="2020-01" db="EMBL/GenBank/DDBJ databases">
        <title>Genome sequence of a 1,3-propanediol producer, Clostridium butyricum S3.</title>
        <authorList>
            <person name="Zhou J."/>
        </authorList>
    </citation>
    <scope>NUCLEOTIDE SEQUENCE [LARGE SCALE GENOMIC DNA]</scope>
    <source>
        <strain evidence="3 7">S3</strain>
    </source>
</reference>
<keyword evidence="1" id="KW-0472">Membrane</keyword>
<dbReference type="EMBL" id="LRDH01000098">
    <property type="protein sequence ID" value="PPV15506.1"/>
    <property type="molecule type" value="Genomic_DNA"/>
</dbReference>
<reference evidence="4 5" key="1">
    <citation type="submission" date="2016-01" db="EMBL/GenBank/DDBJ databases">
        <title>Characterization of the Clostridium difficile lineages that are prevalent in Hong Kong and China.</title>
        <authorList>
            <person name="Kwok J.S.-L."/>
            <person name="Lam W.-Y."/>
            <person name="Ip M."/>
            <person name="Chan T.-F."/>
            <person name="Hawkey P.M."/>
            <person name="Tsui S.K.-W."/>
        </authorList>
    </citation>
    <scope>NUCLEOTIDE SEQUENCE [LARGE SCALE GENOMIC DNA]</scope>
    <source>
        <strain evidence="4 5">300064</strain>
    </source>
</reference>
<dbReference type="InterPro" id="IPR050490">
    <property type="entry name" value="Bact_solute-bd_prot1"/>
</dbReference>
<evidence type="ECO:0000313" key="5">
    <source>
        <dbReference type="Proteomes" id="UP000238081"/>
    </source>
</evidence>
<keyword evidence="1" id="KW-0812">Transmembrane</keyword>
<reference evidence="2 6" key="2">
    <citation type="submission" date="2019-07" db="EMBL/GenBank/DDBJ databases">
        <title>Whole genome shotgun sequence of Clostridium butyricum NBRC 3858.</title>
        <authorList>
            <person name="Hosoyama A."/>
            <person name="Uohara A."/>
            <person name="Ohji S."/>
            <person name="Ichikawa N."/>
        </authorList>
    </citation>
    <scope>NUCLEOTIDE SEQUENCE [LARGE SCALE GENOMIC DNA]</scope>
    <source>
        <strain evidence="2 6">NBRC 3858</strain>
    </source>
</reference>
<accession>A0A0A6PXZ4</accession>
<dbReference type="RefSeq" id="WP_027635255.1">
    <property type="nucleotide sequence ID" value="NZ_BKBC01000011.1"/>
</dbReference>
<comment type="caution">
    <text evidence="4">The sequence shown here is derived from an EMBL/GenBank/DDBJ whole genome shotgun (WGS) entry which is preliminary data.</text>
</comment>
<name>A0A0A6PXZ4_CLOBU</name>
<dbReference type="EMBL" id="WOFV02000087">
    <property type="protein sequence ID" value="NAS19633.1"/>
    <property type="molecule type" value="Genomic_DNA"/>
</dbReference>